<reference evidence="3" key="1">
    <citation type="journal article" date="2019" name="Int. J. Syst. Evol. Microbiol.">
        <title>The Global Catalogue of Microorganisms (GCM) 10K type strain sequencing project: providing services to taxonomists for standard genome sequencing and annotation.</title>
        <authorList>
            <consortium name="The Broad Institute Genomics Platform"/>
            <consortium name="The Broad Institute Genome Sequencing Center for Infectious Disease"/>
            <person name="Wu L."/>
            <person name="Ma J."/>
        </authorList>
    </citation>
    <scope>NUCLEOTIDE SEQUENCE [LARGE SCALE GENOMIC DNA]</scope>
    <source>
        <strain evidence="3">JCM 18424</strain>
    </source>
</reference>
<name>A0ABP9MT64_9GAMM</name>
<keyword evidence="3" id="KW-1185">Reference proteome</keyword>
<dbReference type="RefSeq" id="WP_345667539.1">
    <property type="nucleotide sequence ID" value="NZ_BAABKE010000004.1"/>
</dbReference>
<dbReference type="InterPro" id="IPR004675">
    <property type="entry name" value="AhpD_core"/>
</dbReference>
<dbReference type="Gene3D" id="1.20.1290.10">
    <property type="entry name" value="AhpD-like"/>
    <property type="match status" value="1"/>
</dbReference>
<dbReference type="NCBIfam" id="TIGR01926">
    <property type="entry name" value="peroxid_rel"/>
    <property type="match status" value="1"/>
</dbReference>
<dbReference type="SUPFAM" id="SSF69118">
    <property type="entry name" value="AhpD-like"/>
    <property type="match status" value="2"/>
</dbReference>
<dbReference type="InterPro" id="IPR010195">
    <property type="entry name" value="Uncharacterised_peroxidase-rel"/>
</dbReference>
<evidence type="ECO:0000259" key="1">
    <source>
        <dbReference type="Pfam" id="PF02627"/>
    </source>
</evidence>
<dbReference type="NCBIfam" id="TIGR00778">
    <property type="entry name" value="ahpD_dom"/>
    <property type="match status" value="1"/>
</dbReference>
<dbReference type="EMBL" id="BAABKE010000004">
    <property type="protein sequence ID" value="GAA5099361.1"/>
    <property type="molecule type" value="Genomic_DNA"/>
</dbReference>
<accession>A0ABP9MT64</accession>
<dbReference type="PANTHER" id="PTHR35446">
    <property type="entry name" value="SI:CH211-175M2.5"/>
    <property type="match status" value="1"/>
</dbReference>
<sequence>MIIQQDLINQLIHLNPQSKLAEARIIRDVATDHLQLAFETIFSTESEHLTQSIQFYLAEQVARKTGSDLLADYYVEQFNASDIQLNPTQYDSALNYVDVIIEKPKQANKALVTAVIESGWHEKDFLLLAQLVTFVTYQARLIEGLLLLNGQSDRSITPPVTAGIWNTVSHTAQGRIAPTAFTQDQLGWESWLNARDVSTLSDEEANVMKKMGQISSEYFLLLAHQSKILELRTLIDRGIFYTPEGLPRWEREYAAAVVSKVNGCIYCASVHARKASHLAKDRKNDIDQLLATQTGEVLAQNFDERLLAITDFSASLSTTPISAYPIQIERLRALGLDELELLDLIQSIAFFSWANRLMLSLGEAYELN</sequence>
<comment type="caution">
    <text evidence="2">The sequence shown here is derived from an EMBL/GenBank/DDBJ whole genome shotgun (WGS) entry which is preliminary data.</text>
</comment>
<feature type="domain" description="Carboxymuconolactone decarboxylase-like" evidence="1">
    <location>
        <begin position="230"/>
        <end position="290"/>
    </location>
</feature>
<organism evidence="2 3">
    <name type="scientific">Wohlfahrtiimonas larvae</name>
    <dbReference type="NCBI Taxonomy" id="1157986"/>
    <lineage>
        <taxon>Bacteria</taxon>
        <taxon>Pseudomonadati</taxon>
        <taxon>Pseudomonadota</taxon>
        <taxon>Gammaproteobacteria</taxon>
        <taxon>Cardiobacteriales</taxon>
        <taxon>Ignatzschineriaceae</taxon>
        <taxon>Wohlfahrtiimonas</taxon>
    </lineage>
</organism>
<proteinExistence type="predicted"/>
<dbReference type="Proteomes" id="UP001500631">
    <property type="component" value="Unassembled WGS sequence"/>
</dbReference>
<dbReference type="InterPro" id="IPR029032">
    <property type="entry name" value="AhpD-like"/>
</dbReference>
<protein>
    <submittedName>
        <fullName evidence="2">Alkylhydroperoxidase domain protein</fullName>
    </submittedName>
</protein>
<evidence type="ECO:0000313" key="3">
    <source>
        <dbReference type="Proteomes" id="UP001500631"/>
    </source>
</evidence>
<dbReference type="Pfam" id="PF02627">
    <property type="entry name" value="CMD"/>
    <property type="match status" value="1"/>
</dbReference>
<gene>
    <name evidence="2" type="ORF">GCM10023338_12760</name>
</gene>
<dbReference type="PANTHER" id="PTHR35446:SF2">
    <property type="entry name" value="CARBOXYMUCONOLACTONE DECARBOXYLASE-LIKE DOMAIN-CONTAINING PROTEIN"/>
    <property type="match status" value="1"/>
</dbReference>
<dbReference type="InterPro" id="IPR003779">
    <property type="entry name" value="CMD-like"/>
</dbReference>
<evidence type="ECO:0000313" key="2">
    <source>
        <dbReference type="EMBL" id="GAA5099361.1"/>
    </source>
</evidence>